<dbReference type="GO" id="GO:0050660">
    <property type="term" value="F:flavin adenine dinucleotide binding"/>
    <property type="evidence" value="ECO:0007669"/>
    <property type="project" value="InterPro"/>
</dbReference>
<proteinExistence type="inferred from homology"/>
<dbReference type="SUPFAM" id="SSF47203">
    <property type="entry name" value="Acyl-CoA dehydrogenase C-terminal domain-like"/>
    <property type="match status" value="1"/>
</dbReference>
<comment type="similarity">
    <text evidence="3 10">Belongs to the acyl-CoA dehydrogenase family.</text>
</comment>
<comment type="function">
    <text evidence="7">Catalyzes the dehydrogenation at the alpha-beta position of ACP-bound acyl chains. This results in the introduction of a double bond in the lipidic chain, which is further transferred to the epsilon-amino group of lysine residue in the mycobactin core by MbtK.</text>
</comment>
<name>A0A916J2N9_9PROT</name>
<feature type="domain" description="Acyl-CoA dehydrogenase/oxidase N-terminal" evidence="13">
    <location>
        <begin position="10"/>
        <end position="121"/>
    </location>
</feature>
<dbReference type="Pfam" id="PF02771">
    <property type="entry name" value="Acyl-CoA_dh_N"/>
    <property type="match status" value="1"/>
</dbReference>
<evidence type="ECO:0000256" key="3">
    <source>
        <dbReference type="ARBA" id="ARBA00009347"/>
    </source>
</evidence>
<evidence type="ECO:0000256" key="9">
    <source>
        <dbReference type="ARBA" id="ARBA00042660"/>
    </source>
</evidence>
<dbReference type="PANTHER" id="PTHR48083">
    <property type="entry name" value="MEDIUM-CHAIN SPECIFIC ACYL-COA DEHYDROGENASE, MITOCHONDRIAL-RELATED"/>
    <property type="match status" value="1"/>
</dbReference>
<organism evidence="14 15">
    <name type="scientific">Georgfuchsia toluolica</name>
    <dbReference type="NCBI Taxonomy" id="424218"/>
    <lineage>
        <taxon>Bacteria</taxon>
        <taxon>Pseudomonadati</taxon>
        <taxon>Pseudomonadota</taxon>
        <taxon>Betaproteobacteria</taxon>
        <taxon>Nitrosomonadales</taxon>
        <taxon>Sterolibacteriaceae</taxon>
        <taxon>Georgfuchsia</taxon>
    </lineage>
</organism>
<evidence type="ECO:0000259" key="13">
    <source>
        <dbReference type="Pfam" id="PF02771"/>
    </source>
</evidence>
<dbReference type="SUPFAM" id="SSF56645">
    <property type="entry name" value="Acyl-CoA dehydrogenase NM domain-like"/>
    <property type="match status" value="1"/>
</dbReference>
<evidence type="ECO:0000256" key="6">
    <source>
        <dbReference type="ARBA" id="ARBA00023002"/>
    </source>
</evidence>
<gene>
    <name evidence="14" type="ORF">GTOL_10161</name>
</gene>
<dbReference type="InterPro" id="IPR006091">
    <property type="entry name" value="Acyl-CoA_Oxase/DH_mid-dom"/>
</dbReference>
<dbReference type="RefSeq" id="WP_220634369.1">
    <property type="nucleotide sequence ID" value="NZ_CAJQUM010000001.1"/>
</dbReference>
<reference evidence="14" key="1">
    <citation type="submission" date="2021-04" db="EMBL/GenBank/DDBJ databases">
        <authorList>
            <person name="Hornung B."/>
        </authorList>
    </citation>
    <scope>NUCLEOTIDE SEQUENCE</scope>
    <source>
        <strain evidence="14">G5G6</strain>
    </source>
</reference>
<keyword evidence="6 10" id="KW-0560">Oxidoreductase</keyword>
<dbReference type="InterPro" id="IPR009075">
    <property type="entry name" value="AcylCo_DH/oxidase_C"/>
</dbReference>
<feature type="domain" description="Acyl-CoA dehydrogenase/oxidase C-terminal" evidence="11">
    <location>
        <begin position="239"/>
        <end position="380"/>
    </location>
</feature>
<dbReference type="Pfam" id="PF00441">
    <property type="entry name" value="Acyl-CoA_dh_1"/>
    <property type="match status" value="1"/>
</dbReference>
<dbReference type="Gene3D" id="1.10.540.10">
    <property type="entry name" value="Acyl-CoA dehydrogenase/oxidase, N-terminal domain"/>
    <property type="match status" value="1"/>
</dbReference>
<comment type="cofactor">
    <cofactor evidence="1 10">
        <name>FAD</name>
        <dbReference type="ChEBI" id="CHEBI:57692"/>
    </cofactor>
</comment>
<keyword evidence="15" id="KW-1185">Reference proteome</keyword>
<evidence type="ECO:0000259" key="11">
    <source>
        <dbReference type="Pfam" id="PF00441"/>
    </source>
</evidence>
<comment type="caution">
    <text evidence="14">The sequence shown here is derived from an EMBL/GenBank/DDBJ whole genome shotgun (WGS) entry which is preliminary data.</text>
</comment>
<evidence type="ECO:0000256" key="8">
    <source>
        <dbReference type="ARBA" id="ARBA00040394"/>
    </source>
</evidence>
<dbReference type="InterPro" id="IPR046373">
    <property type="entry name" value="Acyl-CoA_Oxase/DH_mid-dom_sf"/>
</dbReference>
<keyword evidence="4 10" id="KW-0285">Flavoprotein</keyword>
<dbReference type="GO" id="GO:0003995">
    <property type="term" value="F:acyl-CoA dehydrogenase activity"/>
    <property type="evidence" value="ECO:0007669"/>
    <property type="project" value="InterPro"/>
</dbReference>
<dbReference type="InterPro" id="IPR050741">
    <property type="entry name" value="Acyl-CoA_dehydrogenase"/>
</dbReference>
<dbReference type="PROSITE" id="PS00072">
    <property type="entry name" value="ACYL_COA_DH_1"/>
    <property type="match status" value="1"/>
</dbReference>
<dbReference type="PANTHER" id="PTHR48083:SF20">
    <property type="entry name" value="LONG-CHAIN SPECIFIC ACYL-COA DEHYDROGENASE, MITOCHONDRIAL"/>
    <property type="match status" value="1"/>
</dbReference>
<dbReference type="InterPro" id="IPR036250">
    <property type="entry name" value="AcylCo_DH-like_C"/>
</dbReference>
<evidence type="ECO:0000256" key="5">
    <source>
        <dbReference type="ARBA" id="ARBA00022827"/>
    </source>
</evidence>
<feature type="domain" description="Acyl-CoA oxidase/dehydrogenase middle" evidence="12">
    <location>
        <begin position="125"/>
        <end position="217"/>
    </location>
</feature>
<evidence type="ECO:0000256" key="2">
    <source>
        <dbReference type="ARBA" id="ARBA00005102"/>
    </source>
</evidence>
<evidence type="ECO:0000313" key="14">
    <source>
        <dbReference type="EMBL" id="CAG4882279.1"/>
    </source>
</evidence>
<sequence>MKPYRSPWMNEELDALRVTARRFFEKEVAPYAEKWRRQGKIDREVWRKAGELGLLCMGIAEKYGGGGGTFAHEVVMIEEQARVADTAFPFVPGSCGGPYGLLRSGSDEQVKRWMPKLASGEHFIAACITEPSGGSDVRSLRATAKREGDEYVINGSKTFITMASQADLAMVMARDSETNELTSFMVEVAKSPGFKLGRRLEKVGQHGIDTHEVFLEDLRVPAENALRGRDRGFASGEITGFNRERVVIACSAIATAERAVELAVEYTKQRKMFGQTEWDFQNTRIKLAECATEARIGRVFIDYLISRVMAGEVIDGAESAMAKTWCTEKQNRIIDECLQFFGGYGYMMEYPIAQLFVDARVQKIYGGANEALKGVIAKAL</sequence>
<dbReference type="GO" id="GO:0033539">
    <property type="term" value="P:fatty acid beta-oxidation using acyl-CoA dehydrogenase"/>
    <property type="evidence" value="ECO:0007669"/>
    <property type="project" value="TreeGrafter"/>
</dbReference>
<comment type="pathway">
    <text evidence="2">Siderophore biosynthesis; mycobactin biosynthesis.</text>
</comment>
<dbReference type="InterPro" id="IPR037069">
    <property type="entry name" value="AcylCoA_DH/ox_N_sf"/>
</dbReference>
<evidence type="ECO:0000313" key="15">
    <source>
        <dbReference type="Proteomes" id="UP000742786"/>
    </source>
</evidence>
<dbReference type="FunFam" id="1.20.140.10:FF:000001">
    <property type="entry name" value="Acyl-CoA dehydrogenase"/>
    <property type="match status" value="1"/>
</dbReference>
<protein>
    <recommendedName>
        <fullName evidence="8">Acyl-[acyl-carrier-protein] dehydrogenase MbtN</fullName>
    </recommendedName>
    <alternativeName>
        <fullName evidence="9">Mycobactin synthase protein N</fullName>
    </alternativeName>
</protein>
<dbReference type="FunFam" id="2.40.110.10:FF:000002">
    <property type="entry name" value="Acyl-CoA dehydrogenase fadE12"/>
    <property type="match status" value="1"/>
</dbReference>
<dbReference type="EMBL" id="CAJQUM010000001">
    <property type="protein sequence ID" value="CAG4882279.1"/>
    <property type="molecule type" value="Genomic_DNA"/>
</dbReference>
<dbReference type="AlphaFoldDB" id="A0A916J2N9"/>
<evidence type="ECO:0000256" key="1">
    <source>
        <dbReference type="ARBA" id="ARBA00001974"/>
    </source>
</evidence>
<dbReference type="Pfam" id="PF02770">
    <property type="entry name" value="Acyl-CoA_dh_M"/>
    <property type="match status" value="1"/>
</dbReference>
<keyword evidence="5 10" id="KW-0274">FAD</keyword>
<evidence type="ECO:0000259" key="12">
    <source>
        <dbReference type="Pfam" id="PF02770"/>
    </source>
</evidence>
<accession>A0A916J2N9</accession>
<dbReference type="Proteomes" id="UP000742786">
    <property type="component" value="Unassembled WGS sequence"/>
</dbReference>
<dbReference type="Gene3D" id="2.40.110.10">
    <property type="entry name" value="Butyryl-CoA Dehydrogenase, subunit A, domain 2"/>
    <property type="match status" value="1"/>
</dbReference>
<dbReference type="GO" id="GO:0005737">
    <property type="term" value="C:cytoplasm"/>
    <property type="evidence" value="ECO:0007669"/>
    <property type="project" value="TreeGrafter"/>
</dbReference>
<evidence type="ECO:0000256" key="4">
    <source>
        <dbReference type="ARBA" id="ARBA00022630"/>
    </source>
</evidence>
<dbReference type="InterPro" id="IPR009100">
    <property type="entry name" value="AcylCoA_DH/oxidase_NM_dom_sf"/>
</dbReference>
<evidence type="ECO:0000256" key="7">
    <source>
        <dbReference type="ARBA" id="ARBA00037085"/>
    </source>
</evidence>
<dbReference type="Gene3D" id="1.20.140.10">
    <property type="entry name" value="Butyryl-CoA Dehydrogenase, subunit A, domain 3"/>
    <property type="match status" value="1"/>
</dbReference>
<dbReference type="InterPro" id="IPR013786">
    <property type="entry name" value="AcylCoA_DH/ox_N"/>
</dbReference>
<evidence type="ECO:0000256" key="10">
    <source>
        <dbReference type="RuleBase" id="RU362125"/>
    </source>
</evidence>
<dbReference type="InterPro" id="IPR006089">
    <property type="entry name" value="Acyl-CoA_DH_CS"/>
</dbReference>